<dbReference type="AlphaFoldDB" id="A0AAV5X4T4"/>
<dbReference type="Proteomes" id="UP001432322">
    <property type="component" value="Unassembled WGS sequence"/>
</dbReference>
<dbReference type="EMBL" id="BTSY01000003">
    <property type="protein sequence ID" value="GMT20179.1"/>
    <property type="molecule type" value="Genomic_DNA"/>
</dbReference>
<feature type="non-terminal residue" evidence="2">
    <location>
        <position position="73"/>
    </location>
</feature>
<organism evidence="2 3">
    <name type="scientific">Pristionchus fissidentatus</name>
    <dbReference type="NCBI Taxonomy" id="1538716"/>
    <lineage>
        <taxon>Eukaryota</taxon>
        <taxon>Metazoa</taxon>
        <taxon>Ecdysozoa</taxon>
        <taxon>Nematoda</taxon>
        <taxon>Chromadorea</taxon>
        <taxon>Rhabditida</taxon>
        <taxon>Rhabditina</taxon>
        <taxon>Diplogasteromorpha</taxon>
        <taxon>Diplogasteroidea</taxon>
        <taxon>Neodiplogasteridae</taxon>
        <taxon>Pristionchus</taxon>
    </lineage>
</organism>
<dbReference type="EMBL" id="BTSY01000109">
    <property type="protein sequence ID" value="GMT37344.1"/>
    <property type="molecule type" value="Genomic_DNA"/>
</dbReference>
<reference evidence="2" key="1">
    <citation type="submission" date="2023-10" db="EMBL/GenBank/DDBJ databases">
        <title>Genome assembly of Pristionchus species.</title>
        <authorList>
            <person name="Yoshida K."/>
            <person name="Sommer R.J."/>
        </authorList>
    </citation>
    <scope>NUCLEOTIDE SEQUENCE</scope>
    <source>
        <strain evidence="2">RS5133</strain>
    </source>
</reference>
<name>A0AAV5X4T4_9BILA</name>
<sequence>MTSNSLSQDIFDDWKRKALHLSSVDEMGNLAIRSISMMQKIVTDGGRNYERMEFLVKSMEMQLKLVTEHVNEK</sequence>
<gene>
    <name evidence="1" type="ORF">PFISCL1PPCAC_11476</name>
    <name evidence="2" type="ORF">PFISCL1PPCAC_28641</name>
</gene>
<protein>
    <recommendedName>
        <fullName evidence="4">BLOC-1-related complex subunit 7</fullName>
    </recommendedName>
</protein>
<proteinExistence type="predicted"/>
<evidence type="ECO:0000313" key="3">
    <source>
        <dbReference type="Proteomes" id="UP001432322"/>
    </source>
</evidence>
<comment type="caution">
    <text evidence="2">The sequence shown here is derived from an EMBL/GenBank/DDBJ whole genome shotgun (WGS) entry which is preliminary data.</text>
</comment>
<evidence type="ECO:0000313" key="1">
    <source>
        <dbReference type="EMBL" id="GMT20179.1"/>
    </source>
</evidence>
<accession>A0AAV5X4T4</accession>
<evidence type="ECO:0000313" key="2">
    <source>
        <dbReference type="EMBL" id="GMT37344.1"/>
    </source>
</evidence>
<evidence type="ECO:0008006" key="4">
    <source>
        <dbReference type="Google" id="ProtNLM"/>
    </source>
</evidence>
<keyword evidence="3" id="KW-1185">Reference proteome</keyword>